<dbReference type="AlphaFoldDB" id="A0AAE1UR00"/>
<proteinExistence type="predicted"/>
<dbReference type="InterPro" id="IPR027417">
    <property type="entry name" value="P-loop_NTPase"/>
</dbReference>
<dbReference type="GO" id="GO:0003723">
    <property type="term" value="F:RNA binding"/>
    <property type="evidence" value="ECO:0007669"/>
    <property type="project" value="TreeGrafter"/>
</dbReference>
<dbReference type="SMART" id="SM00490">
    <property type="entry name" value="HELICc"/>
    <property type="match status" value="1"/>
</dbReference>
<dbReference type="PANTHER" id="PTHR18934">
    <property type="entry name" value="ATP-DEPENDENT RNA HELICASE"/>
    <property type="match status" value="1"/>
</dbReference>
<evidence type="ECO:0000256" key="5">
    <source>
        <dbReference type="ARBA" id="ARBA00022840"/>
    </source>
</evidence>
<dbReference type="GO" id="GO:0005524">
    <property type="term" value="F:ATP binding"/>
    <property type="evidence" value="ECO:0007669"/>
    <property type="project" value="UniProtKB-KW"/>
</dbReference>
<keyword evidence="3" id="KW-0378">Hydrolase</keyword>
<comment type="caution">
    <text evidence="8">The sequence shown here is derived from an EMBL/GenBank/DDBJ whole genome shotgun (WGS) entry which is preliminary data.</text>
</comment>
<feature type="domain" description="Helicase C-terminal" evidence="7">
    <location>
        <begin position="1"/>
        <end position="140"/>
    </location>
</feature>
<dbReference type="Gene3D" id="3.40.50.300">
    <property type="entry name" value="P-loop containing nucleotide triphosphate hydrolases"/>
    <property type="match status" value="1"/>
</dbReference>
<dbReference type="PROSITE" id="PS51194">
    <property type="entry name" value="HELICASE_CTER"/>
    <property type="match status" value="1"/>
</dbReference>
<gene>
    <name evidence="8" type="ORF">RND71_043632</name>
</gene>
<evidence type="ECO:0000259" key="7">
    <source>
        <dbReference type="PROSITE" id="PS51194"/>
    </source>
</evidence>
<name>A0AAE1UR00_9SOLA</name>
<evidence type="ECO:0000256" key="1">
    <source>
        <dbReference type="ARBA" id="ARBA00012552"/>
    </source>
</evidence>
<reference evidence="8" key="1">
    <citation type="submission" date="2023-12" db="EMBL/GenBank/DDBJ databases">
        <title>Genome assembly of Anisodus tanguticus.</title>
        <authorList>
            <person name="Wang Y.-J."/>
        </authorList>
    </citation>
    <scope>NUCLEOTIDE SEQUENCE</scope>
    <source>
        <strain evidence="8">KB-2021</strain>
        <tissue evidence="8">Leaf</tissue>
    </source>
</reference>
<dbReference type="Proteomes" id="UP001291623">
    <property type="component" value="Unassembled WGS sequence"/>
</dbReference>
<keyword evidence="2" id="KW-0547">Nucleotide-binding</keyword>
<dbReference type="Gene3D" id="1.20.120.1080">
    <property type="match status" value="1"/>
</dbReference>
<dbReference type="GO" id="GO:0016787">
    <property type="term" value="F:hydrolase activity"/>
    <property type="evidence" value="ECO:0007669"/>
    <property type="project" value="UniProtKB-KW"/>
</dbReference>
<protein>
    <recommendedName>
        <fullName evidence="1">RNA helicase</fullName>
        <ecNumber evidence="1">3.6.4.13</ecNumber>
    </recommendedName>
</protein>
<dbReference type="EC" id="3.6.4.13" evidence="1"/>
<sequence>MNCRHMNAPSMSIIPVHSKLSSEEQKAIFKPLRKGIRKVILSTNIAETSLTVPDVVYVIDPGLCNETYYHKEYNVSTFGTHLISQANAKQREGRAGRVKPGVCYKLYTKETEVNSMTKYFVPEMLRIPLETVVMFSKLYCPNEQAVDFLANALEPPSTDAILSAVNTLKLISVLDSEEHLTLLGRKVVDLSTHPRLSVSLVTSAMLASDTPGPIKWTRPYFDCGRSNKWIVGATVPIPDIFPRHTGWRHIEIPIYVAVALIVKKKQQNVSLSMDMVSEEVVINVDVNQDIDYLK</sequence>
<dbReference type="Pfam" id="PF00271">
    <property type="entry name" value="Helicase_C"/>
    <property type="match status" value="1"/>
</dbReference>
<keyword evidence="9" id="KW-1185">Reference proteome</keyword>
<evidence type="ECO:0000313" key="8">
    <source>
        <dbReference type="EMBL" id="KAK4336731.1"/>
    </source>
</evidence>
<evidence type="ECO:0000256" key="2">
    <source>
        <dbReference type="ARBA" id="ARBA00022741"/>
    </source>
</evidence>
<evidence type="ECO:0000256" key="6">
    <source>
        <dbReference type="ARBA" id="ARBA00047984"/>
    </source>
</evidence>
<dbReference type="InterPro" id="IPR001650">
    <property type="entry name" value="Helicase_C-like"/>
</dbReference>
<keyword evidence="4" id="KW-0347">Helicase</keyword>
<keyword evidence="5" id="KW-0067">ATP-binding</keyword>
<dbReference type="SUPFAM" id="SSF52540">
    <property type="entry name" value="P-loop containing nucleoside triphosphate hydrolases"/>
    <property type="match status" value="1"/>
</dbReference>
<organism evidence="8 9">
    <name type="scientific">Anisodus tanguticus</name>
    <dbReference type="NCBI Taxonomy" id="243964"/>
    <lineage>
        <taxon>Eukaryota</taxon>
        <taxon>Viridiplantae</taxon>
        <taxon>Streptophyta</taxon>
        <taxon>Embryophyta</taxon>
        <taxon>Tracheophyta</taxon>
        <taxon>Spermatophyta</taxon>
        <taxon>Magnoliopsida</taxon>
        <taxon>eudicotyledons</taxon>
        <taxon>Gunneridae</taxon>
        <taxon>Pentapetalae</taxon>
        <taxon>asterids</taxon>
        <taxon>lamiids</taxon>
        <taxon>Solanales</taxon>
        <taxon>Solanaceae</taxon>
        <taxon>Solanoideae</taxon>
        <taxon>Hyoscyameae</taxon>
        <taxon>Anisodus</taxon>
    </lineage>
</organism>
<evidence type="ECO:0000256" key="3">
    <source>
        <dbReference type="ARBA" id="ARBA00022801"/>
    </source>
</evidence>
<evidence type="ECO:0000256" key="4">
    <source>
        <dbReference type="ARBA" id="ARBA00022806"/>
    </source>
</evidence>
<dbReference type="PANTHER" id="PTHR18934:SF99">
    <property type="entry name" value="ATP-DEPENDENT RNA HELICASE DHX37-RELATED"/>
    <property type="match status" value="1"/>
</dbReference>
<dbReference type="CDD" id="cd18791">
    <property type="entry name" value="SF2_C_RHA"/>
    <property type="match status" value="1"/>
</dbReference>
<dbReference type="GO" id="GO:0003724">
    <property type="term" value="F:RNA helicase activity"/>
    <property type="evidence" value="ECO:0007669"/>
    <property type="project" value="UniProtKB-EC"/>
</dbReference>
<comment type="catalytic activity">
    <reaction evidence="6">
        <text>ATP + H2O = ADP + phosphate + H(+)</text>
        <dbReference type="Rhea" id="RHEA:13065"/>
        <dbReference type="ChEBI" id="CHEBI:15377"/>
        <dbReference type="ChEBI" id="CHEBI:15378"/>
        <dbReference type="ChEBI" id="CHEBI:30616"/>
        <dbReference type="ChEBI" id="CHEBI:43474"/>
        <dbReference type="ChEBI" id="CHEBI:456216"/>
        <dbReference type="EC" id="3.6.4.13"/>
    </reaction>
</comment>
<evidence type="ECO:0000313" key="9">
    <source>
        <dbReference type="Proteomes" id="UP001291623"/>
    </source>
</evidence>
<accession>A0AAE1UR00</accession>
<dbReference type="EMBL" id="JAVYJV010000100">
    <property type="protein sequence ID" value="KAK4336731.1"/>
    <property type="molecule type" value="Genomic_DNA"/>
</dbReference>